<dbReference type="InterPro" id="IPR023213">
    <property type="entry name" value="CAT-like_dom_sf"/>
</dbReference>
<proteinExistence type="inferred from homology"/>
<dbReference type="Gene3D" id="3.30.559.10">
    <property type="entry name" value="Chloramphenicol acetyltransferase-like domain"/>
    <property type="match status" value="1"/>
</dbReference>
<feature type="chain" id="PRO_5042286094" description="Dihydrolipoamide acetyltransferase component of pyruvate dehydrogenase complex" evidence="8">
    <location>
        <begin position="19"/>
        <end position="471"/>
    </location>
</feature>
<dbReference type="PANTHER" id="PTHR43178">
    <property type="entry name" value="DIHYDROLIPOAMIDE ACETYLTRANSFERASE COMPONENT OF PYRUVATE DEHYDROGENASE COMPLEX"/>
    <property type="match status" value="1"/>
</dbReference>
<dbReference type="GO" id="GO:0031405">
    <property type="term" value="F:lipoic acid binding"/>
    <property type="evidence" value="ECO:0007669"/>
    <property type="project" value="TreeGrafter"/>
</dbReference>
<dbReference type="InterPro" id="IPR011053">
    <property type="entry name" value="Single_hybrid_motif"/>
</dbReference>
<dbReference type="InterPro" id="IPR001078">
    <property type="entry name" value="2-oxoacid_DH_actylTfrase"/>
</dbReference>
<dbReference type="EMBL" id="JAMZMK010009024">
    <property type="protein sequence ID" value="KAI7737444.1"/>
    <property type="molecule type" value="Genomic_DNA"/>
</dbReference>
<keyword evidence="11" id="KW-1185">Reference proteome</keyword>
<feature type="domain" description="Peripheral subunit-binding (PSBD)" evidence="9">
    <location>
        <begin position="165"/>
        <end position="202"/>
    </location>
</feature>
<dbReference type="PROSITE" id="PS51826">
    <property type="entry name" value="PSBD"/>
    <property type="match status" value="1"/>
</dbReference>
<keyword evidence="4 6" id="KW-0450">Lipoyl</keyword>
<dbReference type="SUPFAM" id="SSF52777">
    <property type="entry name" value="CoA-dependent acyltransferases"/>
    <property type="match status" value="1"/>
</dbReference>
<dbReference type="Pfam" id="PF00364">
    <property type="entry name" value="Biotin_lipoyl"/>
    <property type="match status" value="1"/>
</dbReference>
<dbReference type="EC" id="2.3.1.-" evidence="6"/>
<dbReference type="Gene3D" id="4.10.320.10">
    <property type="entry name" value="E3-binding domain"/>
    <property type="match status" value="1"/>
</dbReference>
<dbReference type="SUPFAM" id="SSF51230">
    <property type="entry name" value="Single hybrid motif"/>
    <property type="match status" value="1"/>
</dbReference>
<organism evidence="10 11">
    <name type="scientific">Ambrosia artemisiifolia</name>
    <name type="common">Common ragweed</name>
    <dbReference type="NCBI Taxonomy" id="4212"/>
    <lineage>
        <taxon>Eukaryota</taxon>
        <taxon>Viridiplantae</taxon>
        <taxon>Streptophyta</taxon>
        <taxon>Embryophyta</taxon>
        <taxon>Tracheophyta</taxon>
        <taxon>Spermatophyta</taxon>
        <taxon>Magnoliopsida</taxon>
        <taxon>eudicotyledons</taxon>
        <taxon>Gunneridae</taxon>
        <taxon>Pentapetalae</taxon>
        <taxon>asterids</taxon>
        <taxon>campanulids</taxon>
        <taxon>Asterales</taxon>
        <taxon>Asteraceae</taxon>
        <taxon>Asteroideae</taxon>
        <taxon>Heliantheae alliance</taxon>
        <taxon>Heliantheae</taxon>
        <taxon>Ambrosia</taxon>
    </lineage>
</organism>
<evidence type="ECO:0000259" key="9">
    <source>
        <dbReference type="PROSITE" id="PS51826"/>
    </source>
</evidence>
<dbReference type="Gene3D" id="2.40.50.100">
    <property type="match status" value="1"/>
</dbReference>
<comment type="cofactor">
    <cofactor evidence="1 6">
        <name>(R)-lipoate</name>
        <dbReference type="ChEBI" id="CHEBI:83088"/>
    </cofactor>
</comment>
<dbReference type="InterPro" id="IPR000089">
    <property type="entry name" value="Biotin_lipoyl"/>
</dbReference>
<dbReference type="Pfam" id="PF00198">
    <property type="entry name" value="2-oxoacid_dh"/>
    <property type="match status" value="1"/>
</dbReference>
<sequence length="471" mass="51252">VLSMVLLFSTVTAATVESNLEASSNNRDGESGVKKSLWSKKTTLDTKLVFNKNHMEAVGWIQWVQQTKWVSGQPVSGVVDIPLAQTGEVQSDKATIEITSRYNGKVAKVLHTPGDIIKVGETLLKLAVDDSSVAYDGAESSLGSDTSDSDDNKLGAKKSRKGEALCTPAVRSLAKEHNIDINDVTGTGKHGRISKEDVLKYAIEKGIIEDKPALFNPGSIEPMEGPEEKLHEIADSLYHDKILTLRAYQRAMVKSMTAAASVPHFHFVEEINCDPLIELKSAFQKENTDPEVKFTFLPVLIKSLSMALTTHPLVNSTFNKDTYEVTLKGSHNIGIAMATPSGLVVPNIKNVQSLSIFEIAKELSRLQKLAMANKLPPADISGGTITLSNIGSIGGKFGSPLINVPEVAIIAIGKIQKVAHFREDGTVYPVSLMTVNIAADHRILDGANVAFFCKEWKEYIEKPELLLLHTR</sequence>
<feature type="signal peptide" evidence="8">
    <location>
        <begin position="1"/>
        <end position="18"/>
    </location>
</feature>
<dbReference type="SUPFAM" id="SSF47005">
    <property type="entry name" value="Peripheral subunit-binding domain of 2-oxo acid dehydrogenase complex"/>
    <property type="match status" value="1"/>
</dbReference>
<reference evidence="10" key="1">
    <citation type="submission" date="2022-06" db="EMBL/GenBank/DDBJ databases">
        <title>Uncovering the hologenomic basis of an extraordinary plant invasion.</title>
        <authorList>
            <person name="Bieker V.C."/>
            <person name="Martin M.D."/>
            <person name="Gilbert T."/>
            <person name="Hodgins K."/>
            <person name="Battlay P."/>
            <person name="Petersen B."/>
            <person name="Wilson J."/>
        </authorList>
    </citation>
    <scope>NUCLEOTIDE SEQUENCE</scope>
    <source>
        <strain evidence="10">AA19_3_7</strain>
        <tissue evidence="10">Leaf</tissue>
    </source>
</reference>
<evidence type="ECO:0000313" key="10">
    <source>
        <dbReference type="EMBL" id="KAI7737444.1"/>
    </source>
</evidence>
<accession>A0AAD5C9P0</accession>
<comment type="caution">
    <text evidence="10">The sequence shown here is derived from an EMBL/GenBank/DDBJ whole genome shotgun (WGS) entry which is preliminary data.</text>
</comment>
<evidence type="ECO:0000313" key="11">
    <source>
        <dbReference type="Proteomes" id="UP001206925"/>
    </source>
</evidence>
<evidence type="ECO:0000256" key="2">
    <source>
        <dbReference type="ARBA" id="ARBA00007317"/>
    </source>
</evidence>
<dbReference type="Pfam" id="PF02817">
    <property type="entry name" value="E3_binding"/>
    <property type="match status" value="1"/>
</dbReference>
<protein>
    <recommendedName>
        <fullName evidence="6">Dihydrolipoamide acetyltransferase component of pyruvate dehydrogenase complex</fullName>
        <ecNumber evidence="6">2.3.1.-</ecNumber>
    </recommendedName>
</protein>
<name>A0AAD5C9P0_AMBAR</name>
<feature type="region of interest" description="Disordered" evidence="7">
    <location>
        <begin position="137"/>
        <end position="161"/>
    </location>
</feature>
<dbReference type="PANTHER" id="PTHR43178:SF14">
    <property type="entry name" value="LIPOAMIDE ACYLTRANSFERASE COMPONENT OF BRANCHED-CHAIN ALPHA-KETO ACID DEHYDROGENASE COMPLEX, MITOCHONDRIAL"/>
    <property type="match status" value="1"/>
</dbReference>
<dbReference type="CDD" id="cd06849">
    <property type="entry name" value="lipoyl_domain"/>
    <property type="match status" value="1"/>
</dbReference>
<gene>
    <name evidence="10" type="ORF">M8C21_002842</name>
</gene>
<evidence type="ECO:0000256" key="6">
    <source>
        <dbReference type="RuleBase" id="RU003423"/>
    </source>
</evidence>
<dbReference type="InterPro" id="IPR036625">
    <property type="entry name" value="E3-bd_dom_sf"/>
</dbReference>
<dbReference type="Proteomes" id="UP001206925">
    <property type="component" value="Unassembled WGS sequence"/>
</dbReference>
<keyword evidence="5 6" id="KW-0012">Acyltransferase</keyword>
<dbReference type="GO" id="GO:0016407">
    <property type="term" value="F:acetyltransferase activity"/>
    <property type="evidence" value="ECO:0007669"/>
    <property type="project" value="TreeGrafter"/>
</dbReference>
<evidence type="ECO:0000256" key="4">
    <source>
        <dbReference type="ARBA" id="ARBA00022823"/>
    </source>
</evidence>
<dbReference type="InterPro" id="IPR050743">
    <property type="entry name" value="2-oxoacid_DH_E2_comp"/>
</dbReference>
<feature type="non-terminal residue" evidence="10">
    <location>
        <position position="1"/>
    </location>
</feature>
<evidence type="ECO:0000256" key="1">
    <source>
        <dbReference type="ARBA" id="ARBA00001938"/>
    </source>
</evidence>
<dbReference type="FunFam" id="4.10.320.10:FF:000002">
    <property type="entry name" value="Dihydrolipoamide acetyltransferase component of pyruvate dehydrogenase complex"/>
    <property type="match status" value="1"/>
</dbReference>
<keyword evidence="3 6" id="KW-0808">Transferase</keyword>
<dbReference type="InterPro" id="IPR004167">
    <property type="entry name" value="PSBD"/>
</dbReference>
<evidence type="ECO:0000256" key="7">
    <source>
        <dbReference type="SAM" id="MobiDB-lite"/>
    </source>
</evidence>
<dbReference type="AlphaFoldDB" id="A0AAD5C9P0"/>
<comment type="similarity">
    <text evidence="2 6">Belongs to the 2-oxoacid dehydrogenase family.</text>
</comment>
<keyword evidence="8" id="KW-0732">Signal</keyword>
<dbReference type="GO" id="GO:0005739">
    <property type="term" value="C:mitochondrion"/>
    <property type="evidence" value="ECO:0007669"/>
    <property type="project" value="TreeGrafter"/>
</dbReference>
<evidence type="ECO:0000256" key="8">
    <source>
        <dbReference type="SAM" id="SignalP"/>
    </source>
</evidence>
<evidence type="ECO:0000256" key="5">
    <source>
        <dbReference type="ARBA" id="ARBA00023315"/>
    </source>
</evidence>
<dbReference type="FunFam" id="3.30.559.10:FF:000007">
    <property type="entry name" value="Dihydrolipoamide acetyltransferase component of pyruvate dehydrogenase complex"/>
    <property type="match status" value="1"/>
</dbReference>
<evidence type="ECO:0000256" key="3">
    <source>
        <dbReference type="ARBA" id="ARBA00022679"/>
    </source>
</evidence>